<keyword evidence="1" id="KW-0175">Coiled coil</keyword>
<name>A0A9W6ZBT4_9STRA</name>
<sequence length="322" mass="36322">MKRYNSMGLAISCIEDNIFNPVESEIVPPSVHVQEERYRIACEHHQTMVAALNEAQRDVDQLKMNKKKLKTKISEFVGNASEGKRKTAALERCKLHLAEALEIKAAAKFELDEALKIQAAAVEVEKEKRKVLSKYLEEQKEKERIEEERLRAQRKLEAERAALTREEHLREMREQRHTKEAILDRTLVQETASVHPRAPNIDPELDKFLEEAENIMVNNNNNGADKTDLPPNPPKASSQTSTVTAPVSPSPPTSPVEPSPATKVPKNLESSSPAENIVGKDKKMDPNSPEPVTWRKESISNEEANGREDEVEGEQTEKEISQ</sequence>
<evidence type="ECO:0000256" key="2">
    <source>
        <dbReference type="SAM" id="MobiDB-lite"/>
    </source>
</evidence>
<gene>
    <name evidence="3" type="ORF">TL16_g00126</name>
</gene>
<evidence type="ECO:0000313" key="4">
    <source>
        <dbReference type="Proteomes" id="UP001162640"/>
    </source>
</evidence>
<dbReference type="EMBL" id="BLQM01000002">
    <property type="protein sequence ID" value="GMH47694.1"/>
    <property type="molecule type" value="Genomic_DNA"/>
</dbReference>
<comment type="caution">
    <text evidence="3">The sequence shown here is derived from an EMBL/GenBank/DDBJ whole genome shotgun (WGS) entry which is preliminary data.</text>
</comment>
<protein>
    <submittedName>
        <fullName evidence="3">Uncharacterized protein</fullName>
    </submittedName>
</protein>
<feature type="compositionally biased region" description="Basic and acidic residues" evidence="2">
    <location>
        <begin position="293"/>
        <end position="308"/>
    </location>
</feature>
<feature type="coiled-coil region" evidence="1">
    <location>
        <begin position="128"/>
        <end position="162"/>
    </location>
</feature>
<proteinExistence type="predicted"/>
<organism evidence="3 4">
    <name type="scientific">Triparma laevis f. inornata</name>
    <dbReference type="NCBI Taxonomy" id="1714386"/>
    <lineage>
        <taxon>Eukaryota</taxon>
        <taxon>Sar</taxon>
        <taxon>Stramenopiles</taxon>
        <taxon>Ochrophyta</taxon>
        <taxon>Bolidophyceae</taxon>
        <taxon>Parmales</taxon>
        <taxon>Triparmaceae</taxon>
        <taxon>Triparma</taxon>
    </lineage>
</organism>
<evidence type="ECO:0000313" key="3">
    <source>
        <dbReference type="EMBL" id="GMH47694.1"/>
    </source>
</evidence>
<reference evidence="4" key="1">
    <citation type="journal article" date="2023" name="Commun. Biol.">
        <title>Genome analysis of Parmales, the sister group of diatoms, reveals the evolutionary specialization of diatoms from phago-mixotrophs to photoautotrophs.</title>
        <authorList>
            <person name="Ban H."/>
            <person name="Sato S."/>
            <person name="Yoshikawa S."/>
            <person name="Yamada K."/>
            <person name="Nakamura Y."/>
            <person name="Ichinomiya M."/>
            <person name="Sato N."/>
            <person name="Blanc-Mathieu R."/>
            <person name="Endo H."/>
            <person name="Kuwata A."/>
            <person name="Ogata H."/>
        </authorList>
    </citation>
    <scope>NUCLEOTIDE SEQUENCE [LARGE SCALE GENOMIC DNA]</scope>
</reference>
<feature type="region of interest" description="Disordered" evidence="2">
    <location>
        <begin position="218"/>
        <end position="322"/>
    </location>
</feature>
<dbReference type="Proteomes" id="UP001162640">
    <property type="component" value="Unassembled WGS sequence"/>
</dbReference>
<feature type="compositionally biased region" description="Low complexity" evidence="2">
    <location>
        <begin position="236"/>
        <end position="247"/>
    </location>
</feature>
<feature type="coiled-coil region" evidence="1">
    <location>
        <begin position="45"/>
        <end position="72"/>
    </location>
</feature>
<feature type="compositionally biased region" description="Pro residues" evidence="2">
    <location>
        <begin position="248"/>
        <end position="258"/>
    </location>
</feature>
<evidence type="ECO:0000256" key="1">
    <source>
        <dbReference type="SAM" id="Coils"/>
    </source>
</evidence>
<dbReference type="AlphaFoldDB" id="A0A9W6ZBT4"/>
<accession>A0A9W6ZBT4</accession>